<dbReference type="SUPFAM" id="SSF51197">
    <property type="entry name" value="Clavaminate synthase-like"/>
    <property type="match status" value="1"/>
</dbReference>
<dbReference type="SMART" id="SM00558">
    <property type="entry name" value="JmjC"/>
    <property type="match status" value="1"/>
</dbReference>
<feature type="region of interest" description="Disordered" evidence="4">
    <location>
        <begin position="125"/>
        <end position="193"/>
    </location>
</feature>
<evidence type="ECO:0000256" key="4">
    <source>
        <dbReference type="SAM" id="MobiDB-lite"/>
    </source>
</evidence>
<dbReference type="Pfam" id="PF02373">
    <property type="entry name" value="JmjC"/>
    <property type="match status" value="1"/>
</dbReference>
<feature type="region of interest" description="Disordered" evidence="4">
    <location>
        <begin position="736"/>
        <end position="789"/>
    </location>
</feature>
<keyword evidence="7" id="KW-1185">Reference proteome</keyword>
<evidence type="ECO:0000313" key="6">
    <source>
        <dbReference type="EMBL" id="RPB16641.1"/>
    </source>
</evidence>
<dbReference type="GO" id="GO:0032454">
    <property type="term" value="F:histone H3K9 demethylase activity"/>
    <property type="evidence" value="ECO:0007669"/>
    <property type="project" value="InterPro"/>
</dbReference>
<feature type="compositionally biased region" description="Low complexity" evidence="4">
    <location>
        <begin position="181"/>
        <end position="193"/>
    </location>
</feature>
<evidence type="ECO:0000256" key="2">
    <source>
        <dbReference type="ARBA" id="ARBA00022723"/>
    </source>
</evidence>
<keyword evidence="2" id="KW-0479">Metal-binding</keyword>
<dbReference type="PANTHER" id="PTHR12549">
    <property type="entry name" value="JMJC DOMAIN-CONTAINING HISTONE DEMETHYLATION PROTEIN"/>
    <property type="match status" value="1"/>
</dbReference>
<dbReference type="GO" id="GO:0031490">
    <property type="term" value="F:chromatin DNA binding"/>
    <property type="evidence" value="ECO:0007669"/>
    <property type="project" value="TreeGrafter"/>
</dbReference>
<evidence type="ECO:0000256" key="3">
    <source>
        <dbReference type="ARBA" id="ARBA00023242"/>
    </source>
</evidence>
<gene>
    <name evidence="6" type="ORF">P167DRAFT_532190</name>
</gene>
<dbReference type="Proteomes" id="UP000277580">
    <property type="component" value="Unassembled WGS sequence"/>
</dbReference>
<accession>A0A3N4L7M8</accession>
<feature type="compositionally biased region" description="Polar residues" evidence="4">
    <location>
        <begin position="20"/>
        <end position="31"/>
    </location>
</feature>
<comment type="subcellular location">
    <subcellularLocation>
        <location evidence="1">Nucleus</location>
    </subcellularLocation>
</comment>
<protein>
    <recommendedName>
        <fullName evidence="5">JmjC domain-containing protein</fullName>
    </recommendedName>
</protein>
<dbReference type="GO" id="GO:0000785">
    <property type="term" value="C:chromatin"/>
    <property type="evidence" value="ECO:0007669"/>
    <property type="project" value="TreeGrafter"/>
</dbReference>
<dbReference type="InterPro" id="IPR045109">
    <property type="entry name" value="LSDs-like"/>
</dbReference>
<feature type="compositionally biased region" description="Basic and acidic residues" evidence="4">
    <location>
        <begin position="736"/>
        <end position="749"/>
    </location>
</feature>
<evidence type="ECO:0000259" key="5">
    <source>
        <dbReference type="PROSITE" id="PS51184"/>
    </source>
</evidence>
<dbReference type="GO" id="GO:0046872">
    <property type="term" value="F:metal ion binding"/>
    <property type="evidence" value="ECO:0007669"/>
    <property type="project" value="UniProtKB-KW"/>
</dbReference>
<reference evidence="6 7" key="1">
    <citation type="journal article" date="2018" name="Nat. Ecol. Evol.">
        <title>Pezizomycetes genomes reveal the molecular basis of ectomycorrhizal truffle lifestyle.</title>
        <authorList>
            <person name="Murat C."/>
            <person name="Payen T."/>
            <person name="Noel B."/>
            <person name="Kuo A."/>
            <person name="Morin E."/>
            <person name="Chen J."/>
            <person name="Kohler A."/>
            <person name="Krizsan K."/>
            <person name="Balestrini R."/>
            <person name="Da Silva C."/>
            <person name="Montanini B."/>
            <person name="Hainaut M."/>
            <person name="Levati E."/>
            <person name="Barry K.W."/>
            <person name="Belfiori B."/>
            <person name="Cichocki N."/>
            <person name="Clum A."/>
            <person name="Dockter R.B."/>
            <person name="Fauchery L."/>
            <person name="Guy J."/>
            <person name="Iotti M."/>
            <person name="Le Tacon F."/>
            <person name="Lindquist E.A."/>
            <person name="Lipzen A."/>
            <person name="Malagnac F."/>
            <person name="Mello A."/>
            <person name="Molinier V."/>
            <person name="Miyauchi S."/>
            <person name="Poulain J."/>
            <person name="Riccioni C."/>
            <person name="Rubini A."/>
            <person name="Sitrit Y."/>
            <person name="Splivallo R."/>
            <person name="Traeger S."/>
            <person name="Wang M."/>
            <person name="Zifcakova L."/>
            <person name="Wipf D."/>
            <person name="Zambonelli A."/>
            <person name="Paolocci F."/>
            <person name="Nowrousian M."/>
            <person name="Ottonello S."/>
            <person name="Baldrian P."/>
            <person name="Spatafora J.W."/>
            <person name="Henrissat B."/>
            <person name="Nagy L.G."/>
            <person name="Aury J.M."/>
            <person name="Wincker P."/>
            <person name="Grigoriev I.V."/>
            <person name="Bonfante P."/>
            <person name="Martin F.M."/>
        </authorList>
    </citation>
    <scope>NUCLEOTIDE SEQUENCE [LARGE SCALE GENOMIC DNA]</scope>
    <source>
        <strain evidence="6 7">CCBAS932</strain>
    </source>
</reference>
<dbReference type="InterPro" id="IPR003347">
    <property type="entry name" value="JmjC_dom"/>
</dbReference>
<dbReference type="EMBL" id="ML119108">
    <property type="protein sequence ID" value="RPB16641.1"/>
    <property type="molecule type" value="Genomic_DNA"/>
</dbReference>
<proteinExistence type="predicted"/>
<name>A0A3N4L7M8_9PEZI</name>
<dbReference type="STRING" id="1392247.A0A3N4L7M8"/>
<sequence>MPPRKRKATPEDSDYESPPKNKTSRGISSSQAKRRPPAQSIKEISTYVAKTMTPEYTVVQSKSCQNIQDYDVAERCVTCIEKQSVLGTCRFVGLRAFKKDDQGQVDTTDYAFGFVEVVPKPKKPVKVKATPKRKKKPMKPEIITTRRTTRSAAGDSTARVASGVSEVGNAQINSHSDEQQADASDTLAAASDQMDSPIVRHTLTSDQMKKEADYVLPLIASVFAEHLRREKHHELTHLGLPTEGKPLPGGARPLFRVPSSPDTRSLCDACSTSIYMGSYLCGCCGKEMCLGCWEEWVPSDIAQGNRIRRIDTCSRRRRHIRDSMLFMTRAAKGEVVELLERVEARVPSEETQKQEQDNADTETNSIPTSLSTWPNDKLKYLATPKTHHKDITLQQFRSLWRRGGIPLVLTGFLDRFKLPWDPKYFTHHYGSVPCNIHDCEYNQAKETNVEKFFKGFASSDILHSYKLKDWPPSANFSETFPELFKDFENAIPFPSYISRTGSLNLAAHFPPQYVAPDLGPKMYNAFPAPDFLPKPAGETKLKHRPVKGTTNLHLDLTDAVNIMLFSAGGEKAPAAATTPKDIPFCGAIWDIFPPSASTHLREYLNSEEYLEAHAHEGAMELDDPIHRQMYYLTEDDMIKLYEENGVMAHRIYQEPGDAVFIPAGCAHQVRNRRSCVKVAVDFLTPENVKVCKGLVAEARVMGNPFLGRAAGGGKEDVLQLWSCLGFAWDAFDGPRKGAGKDGSVVKKEEAEEEGEGSEIKAEDQMEESGNRNGNAEHAARIEVETTSAV</sequence>
<feature type="domain" description="JmjC" evidence="5">
    <location>
        <begin position="482"/>
        <end position="699"/>
    </location>
</feature>
<dbReference type="AlphaFoldDB" id="A0A3N4L7M8"/>
<dbReference type="GO" id="GO:0000118">
    <property type="term" value="C:histone deacetylase complex"/>
    <property type="evidence" value="ECO:0007669"/>
    <property type="project" value="TreeGrafter"/>
</dbReference>
<dbReference type="GO" id="GO:0006357">
    <property type="term" value="P:regulation of transcription by RNA polymerase II"/>
    <property type="evidence" value="ECO:0007669"/>
    <property type="project" value="TreeGrafter"/>
</dbReference>
<evidence type="ECO:0000313" key="7">
    <source>
        <dbReference type="Proteomes" id="UP000277580"/>
    </source>
</evidence>
<dbReference type="InParanoid" id="A0A3N4L7M8"/>
<dbReference type="OrthoDB" id="1667110at2759"/>
<feature type="compositionally biased region" description="Basic and acidic residues" evidence="4">
    <location>
        <begin position="345"/>
        <end position="356"/>
    </location>
</feature>
<dbReference type="Gene3D" id="2.60.120.650">
    <property type="entry name" value="Cupin"/>
    <property type="match status" value="1"/>
</dbReference>
<feature type="compositionally biased region" description="Basic residues" evidence="4">
    <location>
        <begin position="125"/>
        <end position="137"/>
    </location>
</feature>
<evidence type="ECO:0000256" key="1">
    <source>
        <dbReference type="ARBA" id="ARBA00004123"/>
    </source>
</evidence>
<feature type="region of interest" description="Disordered" evidence="4">
    <location>
        <begin position="345"/>
        <end position="368"/>
    </location>
</feature>
<dbReference type="PROSITE" id="PS51184">
    <property type="entry name" value="JMJC"/>
    <property type="match status" value="1"/>
</dbReference>
<organism evidence="6 7">
    <name type="scientific">Morchella conica CCBAS932</name>
    <dbReference type="NCBI Taxonomy" id="1392247"/>
    <lineage>
        <taxon>Eukaryota</taxon>
        <taxon>Fungi</taxon>
        <taxon>Dikarya</taxon>
        <taxon>Ascomycota</taxon>
        <taxon>Pezizomycotina</taxon>
        <taxon>Pezizomycetes</taxon>
        <taxon>Pezizales</taxon>
        <taxon>Morchellaceae</taxon>
        <taxon>Morchella</taxon>
    </lineage>
</organism>
<keyword evidence="3" id="KW-0539">Nucleus</keyword>
<dbReference type="PANTHER" id="PTHR12549:SF38">
    <property type="entry name" value="JMJC DOMAIN-CONTAINING HISTONE DEMETHYLASE 2, ISOFORM A"/>
    <property type="match status" value="1"/>
</dbReference>
<dbReference type="GO" id="GO:0003712">
    <property type="term" value="F:transcription coregulator activity"/>
    <property type="evidence" value="ECO:0007669"/>
    <property type="project" value="TreeGrafter"/>
</dbReference>
<feature type="region of interest" description="Disordered" evidence="4">
    <location>
        <begin position="1"/>
        <end position="41"/>
    </location>
</feature>